<evidence type="ECO:0000313" key="3">
    <source>
        <dbReference type="Proteomes" id="UP001162131"/>
    </source>
</evidence>
<dbReference type="AlphaFoldDB" id="A0AAU9JC73"/>
<proteinExistence type="predicted"/>
<gene>
    <name evidence="2" type="ORF">BSTOLATCC_MIC28889</name>
</gene>
<reference evidence="2" key="1">
    <citation type="submission" date="2021-09" db="EMBL/GenBank/DDBJ databases">
        <authorList>
            <consortium name="AG Swart"/>
            <person name="Singh M."/>
            <person name="Singh A."/>
            <person name="Seah K."/>
            <person name="Emmerich C."/>
        </authorList>
    </citation>
    <scope>NUCLEOTIDE SEQUENCE</scope>
    <source>
        <strain evidence="2">ATCC30299</strain>
    </source>
</reference>
<dbReference type="Proteomes" id="UP001162131">
    <property type="component" value="Unassembled WGS sequence"/>
</dbReference>
<dbReference type="InterPro" id="IPR013922">
    <property type="entry name" value="Cyclin_PHO80-like"/>
</dbReference>
<organism evidence="2 3">
    <name type="scientific">Blepharisma stoltei</name>
    <dbReference type="NCBI Taxonomy" id="1481888"/>
    <lineage>
        <taxon>Eukaryota</taxon>
        <taxon>Sar</taxon>
        <taxon>Alveolata</taxon>
        <taxon>Ciliophora</taxon>
        <taxon>Postciliodesmatophora</taxon>
        <taxon>Heterotrichea</taxon>
        <taxon>Heterotrichida</taxon>
        <taxon>Blepharismidae</taxon>
        <taxon>Blepharisma</taxon>
    </lineage>
</organism>
<comment type="caution">
    <text evidence="2">The sequence shown here is derived from an EMBL/GenBank/DDBJ whole genome shotgun (WGS) entry which is preliminary data.</text>
</comment>
<dbReference type="Pfam" id="PF08613">
    <property type="entry name" value="Cyclin"/>
    <property type="match status" value="1"/>
</dbReference>
<protein>
    <recommendedName>
        <fullName evidence="4">Cyclin N-terminal domain-containing protein</fullName>
    </recommendedName>
</protein>
<name>A0AAU9JC73_9CILI</name>
<dbReference type="PANTHER" id="PTHR14248">
    <property type="entry name" value="CYCLIN Y, ISOFORM A"/>
    <property type="match status" value="1"/>
</dbReference>
<evidence type="ECO:0000313" key="2">
    <source>
        <dbReference type="EMBL" id="CAG9321613.1"/>
    </source>
</evidence>
<dbReference type="CDD" id="cd20540">
    <property type="entry name" value="CYCLIN_CCNY_like"/>
    <property type="match status" value="1"/>
</dbReference>
<dbReference type="InterPro" id="IPR036915">
    <property type="entry name" value="Cyclin-like_sf"/>
</dbReference>
<feature type="coiled-coil region" evidence="1">
    <location>
        <begin position="16"/>
        <end position="43"/>
    </location>
</feature>
<evidence type="ECO:0008006" key="4">
    <source>
        <dbReference type="Google" id="ProtNLM"/>
    </source>
</evidence>
<evidence type="ECO:0000256" key="1">
    <source>
        <dbReference type="SAM" id="Coils"/>
    </source>
</evidence>
<dbReference type="GO" id="GO:0019901">
    <property type="term" value="F:protein kinase binding"/>
    <property type="evidence" value="ECO:0007669"/>
    <property type="project" value="InterPro"/>
</dbReference>
<dbReference type="EMBL" id="CAJZBQ010000028">
    <property type="protein sequence ID" value="CAG9321613.1"/>
    <property type="molecule type" value="Genomic_DNA"/>
</dbReference>
<sequence length="306" mass="35548">MDNAYRYNDHPRLSETIKLKNELVEAQEEIKALEKQLAESQIKNNKNSGLIHLPPISDSPKISSVAKSNQKMQTQVKFVECEEKRDFDTNELGKSYDSWKMWSTLHNMDIEEISKCFSRVIASQCNQNSNQSLGLIQEITVPLYDYTETIPEEKTIYNYCRNLMNKALMEKECPILALIYIGRLMEKARIGLNNWNWKRIVFTSLLLGSKIWDDESATNATIADNFSMYTLSEMNKMERSFLILLDYELNVKKADYANAYFLLRSYTKKKDRSYPLKPLDVDTVLKLQKKCEKAESVVKESLLKSV</sequence>
<dbReference type="SUPFAM" id="SSF47954">
    <property type="entry name" value="Cyclin-like"/>
    <property type="match status" value="1"/>
</dbReference>
<keyword evidence="1" id="KW-0175">Coiled coil</keyword>
<dbReference type="Gene3D" id="1.10.472.10">
    <property type="entry name" value="Cyclin-like"/>
    <property type="match status" value="1"/>
</dbReference>
<accession>A0AAU9JC73</accession>
<keyword evidence="3" id="KW-1185">Reference proteome</keyword>